<feature type="binding site" evidence="7">
    <location>
        <position position="156"/>
    </location>
    <ligand>
        <name>substrate</name>
    </ligand>
</feature>
<gene>
    <name evidence="7" type="primary">trmB</name>
    <name evidence="9" type="ORF">HNQ01_003501</name>
</gene>
<dbReference type="PROSITE" id="PS51625">
    <property type="entry name" value="SAM_MT_TRMB"/>
    <property type="match status" value="1"/>
</dbReference>
<evidence type="ECO:0000256" key="6">
    <source>
        <dbReference type="ARBA" id="ARBA00022694"/>
    </source>
</evidence>
<comment type="function">
    <text evidence="2 7">Catalyzes the formation of N(7)-methylguanine at position 46 (m7G46) in tRNA.</text>
</comment>
<sequence length="249" mass="27352">MNESLPPSEPTGADADETRTDGAPRRAIRSFVVRAGRMGTGQIRALEELGPRFCLPYRAEPLDAAAVWGRSAPLVLEIGFGMGGATAEIAANRQDTDFLGVEVHTPGVGALLKLIDERGLGNLRIVQHDAVEVLEHMIAPGQLAGVHIFFPDPWHKKKHNKRRLIQPEFVARLVTRLAPGGYLHCATDWQPYAEQMLEVLSAEPQLANTAEGYAPKPDYRPLTKFENRGLKLGHGVWDLVFRRRAGDAA</sequence>
<feature type="binding site" evidence="7">
    <location>
        <position position="188"/>
    </location>
    <ligand>
        <name>substrate</name>
    </ligand>
</feature>
<feature type="binding site" evidence="7">
    <location>
        <position position="129"/>
    </location>
    <ligand>
        <name>S-adenosyl-L-methionine</name>
        <dbReference type="ChEBI" id="CHEBI:59789"/>
    </ligand>
</feature>
<accession>A0ABX2G7K9</accession>
<dbReference type="Pfam" id="PF02390">
    <property type="entry name" value="Methyltransf_4"/>
    <property type="match status" value="1"/>
</dbReference>
<comment type="pathway">
    <text evidence="7">tRNA modification; N(7)-methylguanine-tRNA biosynthesis.</text>
</comment>
<evidence type="ECO:0000256" key="8">
    <source>
        <dbReference type="SAM" id="MobiDB-lite"/>
    </source>
</evidence>
<evidence type="ECO:0000256" key="4">
    <source>
        <dbReference type="ARBA" id="ARBA00022679"/>
    </source>
</evidence>
<name>A0ABX2G7K9_9BURK</name>
<feature type="binding site" evidence="7">
    <location>
        <position position="102"/>
    </location>
    <ligand>
        <name>S-adenosyl-L-methionine</name>
        <dbReference type="ChEBI" id="CHEBI:59789"/>
    </ligand>
</feature>
<keyword evidence="3 7" id="KW-0489">Methyltransferase</keyword>
<feature type="binding site" evidence="7">
    <location>
        <begin position="223"/>
        <end position="226"/>
    </location>
    <ligand>
        <name>substrate</name>
    </ligand>
</feature>
<dbReference type="InterPro" id="IPR055361">
    <property type="entry name" value="tRNA_methyltr_TrmB_bact"/>
</dbReference>
<dbReference type="SUPFAM" id="SSF53335">
    <property type="entry name" value="S-adenosyl-L-methionine-dependent methyltransferases"/>
    <property type="match status" value="1"/>
</dbReference>
<proteinExistence type="inferred from homology"/>
<reference evidence="9 10" key="1">
    <citation type="submission" date="2020-05" db="EMBL/GenBank/DDBJ databases">
        <title>Genomic Encyclopedia of Type Strains, Phase IV (KMG-V): Genome sequencing to study the core and pangenomes of soil and plant-associated prokaryotes.</title>
        <authorList>
            <person name="Whitman W."/>
        </authorList>
    </citation>
    <scope>NUCLEOTIDE SEQUENCE [LARGE SCALE GENOMIC DNA]</scope>
    <source>
        <strain evidence="9 10">C29</strain>
    </source>
</reference>
<dbReference type="PANTHER" id="PTHR23417">
    <property type="entry name" value="3-DEOXY-D-MANNO-OCTULOSONIC-ACID TRANSFERASE/TRNA GUANINE-N 7 - -METHYLTRANSFERASE"/>
    <property type="match status" value="1"/>
</dbReference>
<evidence type="ECO:0000256" key="7">
    <source>
        <dbReference type="HAMAP-Rule" id="MF_01057"/>
    </source>
</evidence>
<feature type="region of interest" description="Disordered" evidence="8">
    <location>
        <begin position="1"/>
        <end position="22"/>
    </location>
</feature>
<comment type="catalytic activity">
    <reaction evidence="1 7">
        <text>guanosine(46) in tRNA + S-adenosyl-L-methionine = N(7)-methylguanosine(46) in tRNA + S-adenosyl-L-homocysteine</text>
        <dbReference type="Rhea" id="RHEA:42708"/>
        <dbReference type="Rhea" id="RHEA-COMP:10188"/>
        <dbReference type="Rhea" id="RHEA-COMP:10189"/>
        <dbReference type="ChEBI" id="CHEBI:57856"/>
        <dbReference type="ChEBI" id="CHEBI:59789"/>
        <dbReference type="ChEBI" id="CHEBI:74269"/>
        <dbReference type="ChEBI" id="CHEBI:74480"/>
        <dbReference type="EC" id="2.1.1.33"/>
    </reaction>
</comment>
<dbReference type="EC" id="2.1.1.33" evidence="7"/>
<feature type="binding site" evidence="7">
    <location>
        <position position="152"/>
    </location>
    <ligand>
        <name>S-adenosyl-L-methionine</name>
        <dbReference type="ChEBI" id="CHEBI:59789"/>
    </ligand>
</feature>
<dbReference type="RefSeq" id="WP_173806702.1">
    <property type="nucleotide sequence ID" value="NZ_JABSNM010000018.1"/>
</dbReference>
<dbReference type="HAMAP" id="MF_01057">
    <property type="entry name" value="tRNA_methyltr_TrmB"/>
    <property type="match status" value="1"/>
</dbReference>
<evidence type="ECO:0000256" key="3">
    <source>
        <dbReference type="ARBA" id="ARBA00022603"/>
    </source>
</evidence>
<dbReference type="NCBIfam" id="TIGR00091">
    <property type="entry name" value="tRNA (guanosine(46)-N7)-methyltransferase TrmB"/>
    <property type="match status" value="1"/>
</dbReference>
<dbReference type="InterPro" id="IPR003358">
    <property type="entry name" value="tRNA_(Gua-N-7)_MeTrfase_Trmb"/>
</dbReference>
<dbReference type="GO" id="GO:0008176">
    <property type="term" value="F:tRNA (guanine(46)-N7)-methyltransferase activity"/>
    <property type="evidence" value="ECO:0007669"/>
    <property type="project" value="UniProtKB-EC"/>
</dbReference>
<keyword evidence="5 7" id="KW-0949">S-adenosyl-L-methionine</keyword>
<keyword evidence="6 7" id="KW-0819">tRNA processing</keyword>
<keyword evidence="4 7" id="KW-0808">Transferase</keyword>
<dbReference type="CDD" id="cd02440">
    <property type="entry name" value="AdoMet_MTases"/>
    <property type="match status" value="1"/>
</dbReference>
<evidence type="ECO:0000256" key="5">
    <source>
        <dbReference type="ARBA" id="ARBA00022691"/>
    </source>
</evidence>
<dbReference type="Gene3D" id="3.40.50.150">
    <property type="entry name" value="Vaccinia Virus protein VP39"/>
    <property type="match status" value="1"/>
</dbReference>
<dbReference type="Proteomes" id="UP001516061">
    <property type="component" value="Unassembled WGS sequence"/>
</dbReference>
<organism evidence="9 10">
    <name type="scientific">Sphaerotilus uruguayifluvii</name>
    <dbReference type="NCBI Taxonomy" id="2735897"/>
    <lineage>
        <taxon>Bacteria</taxon>
        <taxon>Pseudomonadati</taxon>
        <taxon>Pseudomonadota</taxon>
        <taxon>Betaproteobacteria</taxon>
        <taxon>Burkholderiales</taxon>
        <taxon>Sphaerotilaceae</taxon>
        <taxon>Sphaerotilus</taxon>
    </lineage>
</organism>
<protein>
    <recommendedName>
        <fullName evidence="7">tRNA (guanine-N(7)-)-methyltransferase</fullName>
        <ecNumber evidence="7">2.1.1.33</ecNumber>
    </recommendedName>
    <alternativeName>
        <fullName evidence="7">tRNA (guanine(46)-N(7))-methyltransferase</fullName>
    </alternativeName>
    <alternativeName>
        <fullName evidence="7">tRNA(m7G46)-methyltransferase</fullName>
    </alternativeName>
</protein>
<evidence type="ECO:0000256" key="1">
    <source>
        <dbReference type="ARBA" id="ARBA00000142"/>
    </source>
</evidence>
<feature type="binding site" evidence="7">
    <location>
        <position position="77"/>
    </location>
    <ligand>
        <name>S-adenosyl-L-methionine</name>
        <dbReference type="ChEBI" id="CHEBI:59789"/>
    </ligand>
</feature>
<evidence type="ECO:0000313" key="10">
    <source>
        <dbReference type="Proteomes" id="UP001516061"/>
    </source>
</evidence>
<dbReference type="EMBL" id="JABSNM010000018">
    <property type="protein sequence ID" value="NRT57741.1"/>
    <property type="molecule type" value="Genomic_DNA"/>
</dbReference>
<dbReference type="PANTHER" id="PTHR23417:SF14">
    <property type="entry name" value="PENTACOTRIPEPTIDE-REPEAT REGION OF PRORP DOMAIN-CONTAINING PROTEIN"/>
    <property type="match status" value="1"/>
</dbReference>
<comment type="caution">
    <text evidence="9">The sequence shown here is derived from an EMBL/GenBank/DDBJ whole genome shotgun (WGS) entry which is preliminary data.</text>
</comment>
<dbReference type="InterPro" id="IPR029063">
    <property type="entry name" value="SAM-dependent_MTases_sf"/>
</dbReference>
<evidence type="ECO:0000313" key="9">
    <source>
        <dbReference type="EMBL" id="NRT57741.1"/>
    </source>
</evidence>
<keyword evidence="10" id="KW-1185">Reference proteome</keyword>
<evidence type="ECO:0000256" key="2">
    <source>
        <dbReference type="ARBA" id="ARBA00003015"/>
    </source>
</evidence>
<feature type="region of interest" description="Interaction with RNA" evidence="7">
    <location>
        <begin position="158"/>
        <end position="163"/>
    </location>
</feature>
<comment type="similarity">
    <text evidence="7">Belongs to the class I-like SAM-binding methyltransferase superfamily. TrmB family.</text>
</comment>